<dbReference type="Pfam" id="PF00385">
    <property type="entry name" value="Chromo"/>
    <property type="match status" value="1"/>
</dbReference>
<dbReference type="InterPro" id="IPR016197">
    <property type="entry name" value="Chromo-like_dom_sf"/>
</dbReference>
<evidence type="ECO:0000313" key="2">
    <source>
        <dbReference type="EMBL" id="PIA12657.1"/>
    </source>
</evidence>
<protein>
    <recommendedName>
        <fullName evidence="1">Chromo domain-containing protein</fullName>
    </recommendedName>
</protein>
<dbReference type="InterPro" id="IPR023780">
    <property type="entry name" value="Chromo_domain"/>
</dbReference>
<sequence length="81" mass="9931">MHIHPVVSWSYLKKYNESDRFEECTLDKLPPVEINNHLEYRIEKIVSHWNFRNKRQYLVHWEGYGENDRTWEPEPAFANAK</sequence>
<dbReference type="Proteomes" id="UP000242474">
    <property type="component" value="Unassembled WGS sequence"/>
</dbReference>
<organism evidence="2 3">
    <name type="scientific">Coemansia reversa (strain ATCC 12441 / NRRL 1564)</name>
    <dbReference type="NCBI Taxonomy" id="763665"/>
    <lineage>
        <taxon>Eukaryota</taxon>
        <taxon>Fungi</taxon>
        <taxon>Fungi incertae sedis</taxon>
        <taxon>Zoopagomycota</taxon>
        <taxon>Kickxellomycotina</taxon>
        <taxon>Kickxellomycetes</taxon>
        <taxon>Kickxellales</taxon>
        <taxon>Kickxellaceae</taxon>
        <taxon>Coemansia</taxon>
    </lineage>
</organism>
<reference evidence="2 3" key="1">
    <citation type="journal article" date="2015" name="Genome Biol. Evol.">
        <title>Phylogenomic analyses indicate that early fungi evolved digesting cell walls of algal ancestors of land plants.</title>
        <authorList>
            <person name="Chang Y."/>
            <person name="Wang S."/>
            <person name="Sekimoto S."/>
            <person name="Aerts A.L."/>
            <person name="Choi C."/>
            <person name="Clum A."/>
            <person name="LaButti K.M."/>
            <person name="Lindquist E.A."/>
            <person name="Yee Ngan C."/>
            <person name="Ohm R.A."/>
            <person name="Salamov A.A."/>
            <person name="Grigoriev I.V."/>
            <person name="Spatafora J.W."/>
            <person name="Berbee M.L."/>
        </authorList>
    </citation>
    <scope>NUCLEOTIDE SEQUENCE [LARGE SCALE GENOMIC DNA]</scope>
    <source>
        <strain evidence="2 3">NRRL 1564</strain>
    </source>
</reference>
<dbReference type="CDD" id="cd00024">
    <property type="entry name" value="CD_CSD"/>
    <property type="match status" value="1"/>
</dbReference>
<dbReference type="SUPFAM" id="SSF54160">
    <property type="entry name" value="Chromo domain-like"/>
    <property type="match status" value="1"/>
</dbReference>
<dbReference type="OrthoDB" id="3268967at2759"/>
<accession>A0A2G5B1R4</accession>
<feature type="domain" description="Chromo" evidence="1">
    <location>
        <begin position="40"/>
        <end position="81"/>
    </location>
</feature>
<dbReference type="EMBL" id="KZ303597">
    <property type="protein sequence ID" value="PIA12657.1"/>
    <property type="molecule type" value="Genomic_DNA"/>
</dbReference>
<dbReference type="PROSITE" id="PS50013">
    <property type="entry name" value="CHROMO_2"/>
    <property type="match status" value="1"/>
</dbReference>
<evidence type="ECO:0000259" key="1">
    <source>
        <dbReference type="PROSITE" id="PS50013"/>
    </source>
</evidence>
<dbReference type="Gene3D" id="2.40.50.40">
    <property type="match status" value="1"/>
</dbReference>
<name>A0A2G5B1R4_COERN</name>
<dbReference type="InterPro" id="IPR000953">
    <property type="entry name" value="Chromo/chromo_shadow_dom"/>
</dbReference>
<keyword evidence="3" id="KW-1185">Reference proteome</keyword>
<gene>
    <name evidence="2" type="ORF">COEREDRAFT_83983</name>
</gene>
<evidence type="ECO:0000313" key="3">
    <source>
        <dbReference type="Proteomes" id="UP000242474"/>
    </source>
</evidence>
<dbReference type="AlphaFoldDB" id="A0A2G5B1R4"/>
<proteinExistence type="predicted"/>